<dbReference type="Proteomes" id="UP000294166">
    <property type="component" value="Unassembled WGS sequence"/>
</dbReference>
<dbReference type="RefSeq" id="WP_130049425.1">
    <property type="nucleotide sequence ID" value="NZ_SEZK01000069.1"/>
</dbReference>
<reference evidence="4 5" key="1">
    <citation type="submission" date="2019-02" db="EMBL/GenBank/DDBJ databases">
        <title>Genome sequences of Aliivibrio finisterrensis strains from farmed Atlantic salmon.</title>
        <authorList>
            <person name="Bowman J.P."/>
        </authorList>
    </citation>
    <scope>NUCLEOTIDE SEQUENCE [LARGE SCALE GENOMIC DNA]</scope>
    <source>
        <strain evidence="3 5">A21</strain>
        <strain evidence="2 4">A46</strain>
    </source>
</reference>
<comment type="caution">
    <text evidence="2">The sequence shown here is derived from an EMBL/GenBank/DDBJ whole genome shotgun (WGS) entry which is preliminary data.</text>
</comment>
<evidence type="ECO:0000313" key="3">
    <source>
        <dbReference type="EMBL" id="RYU59589.1"/>
    </source>
</evidence>
<dbReference type="InterPro" id="IPR032557">
    <property type="entry name" value="DUF4935"/>
</dbReference>
<evidence type="ECO:0000313" key="5">
    <source>
        <dbReference type="Proteomes" id="UP000294166"/>
    </source>
</evidence>
<organism evidence="2 4">
    <name type="scientific">Aliivibrio finisterrensis</name>
    <dbReference type="NCBI Taxonomy" id="511998"/>
    <lineage>
        <taxon>Bacteria</taxon>
        <taxon>Pseudomonadati</taxon>
        <taxon>Pseudomonadota</taxon>
        <taxon>Gammaproteobacteria</taxon>
        <taxon>Vibrionales</taxon>
        <taxon>Vibrionaceae</taxon>
        <taxon>Aliivibrio</taxon>
    </lineage>
</organism>
<sequence>MEQKEYDAILVDTSIFDSNGLRLESGLLGKLKQFAASSIEFIVPDVIKNEILTHLDKKIKISRSALEKAINDASDHVFFDGSVLNDAKNLIVGSDEIEGLASSRLNAFLVNTGALSLECNDYISVGELLKKYFANEAPFSETGKKKNEFPDAIILMAVEEWAEREGKTVLAVATDKDWERYCNNSDNIDYIEDFSKGLSYFNTATAPYALLDNLKIALSNSTASTFLTNIESGLESALYGFTPDQEANSQFYWEADGSSGKFNSFKLMDNNFTVIDTDENWVVIEAWAEIYVEAEGEFSLSTDSIDGDLIGLGSITVNAEDEFQSEILITISGDLNGDINELVIEDVEIVDQISVIDFGELELDYCDYY</sequence>
<feature type="domain" description="DUF4935" evidence="1">
    <location>
        <begin position="9"/>
        <end position="178"/>
    </location>
</feature>
<evidence type="ECO:0000313" key="2">
    <source>
        <dbReference type="EMBL" id="RYU47120.1"/>
    </source>
</evidence>
<dbReference type="EMBL" id="SEZK01000069">
    <property type="protein sequence ID" value="RYU47120.1"/>
    <property type="molecule type" value="Genomic_DNA"/>
</dbReference>
<evidence type="ECO:0000259" key="1">
    <source>
        <dbReference type="Pfam" id="PF16289"/>
    </source>
</evidence>
<keyword evidence="5" id="KW-1185">Reference proteome</keyword>
<dbReference type="EMBL" id="SEZN01000063">
    <property type="protein sequence ID" value="RYU59589.1"/>
    <property type="molecule type" value="Genomic_DNA"/>
</dbReference>
<dbReference type="AlphaFoldDB" id="A0A4Q5KLE0"/>
<dbReference type="Proteomes" id="UP000294063">
    <property type="component" value="Unassembled WGS sequence"/>
</dbReference>
<evidence type="ECO:0000313" key="4">
    <source>
        <dbReference type="Proteomes" id="UP000294063"/>
    </source>
</evidence>
<accession>A0A4Q5KLE0</accession>
<name>A0A4Q5KLE0_9GAMM</name>
<dbReference type="Pfam" id="PF16289">
    <property type="entry name" value="PIN_12"/>
    <property type="match status" value="1"/>
</dbReference>
<proteinExistence type="predicted"/>
<protein>
    <recommendedName>
        <fullName evidence="1">DUF4935 domain-containing protein</fullName>
    </recommendedName>
</protein>
<gene>
    <name evidence="3" type="ORF">ERW53_19880</name>
    <name evidence="2" type="ORF">ERW57_18685</name>
</gene>